<dbReference type="InterPro" id="IPR006027">
    <property type="entry name" value="NusB_RsmB_TIM44"/>
</dbReference>
<proteinExistence type="inferred from homology"/>
<dbReference type="OrthoDB" id="9810297at2"/>
<evidence type="ECO:0000256" key="7">
    <source>
        <dbReference type="SAM" id="MobiDB-lite"/>
    </source>
</evidence>
<evidence type="ECO:0000256" key="1">
    <source>
        <dbReference type="ARBA" id="ARBA00007494"/>
    </source>
</evidence>
<keyword evidence="2 6" id="KW-0489">Methyltransferase</keyword>
<dbReference type="AlphaFoldDB" id="A0A5M6I513"/>
<feature type="active site" description="Nucleophile" evidence="6">
    <location>
        <position position="373"/>
    </location>
</feature>
<dbReference type="InterPro" id="IPR018314">
    <property type="entry name" value="RsmB/NOL1/NOP2-like_CS"/>
</dbReference>
<name>A0A5M6I513_9HYPH</name>
<dbReference type="Pfam" id="PF01029">
    <property type="entry name" value="NusB"/>
    <property type="match status" value="1"/>
</dbReference>
<keyword evidence="10" id="KW-1185">Reference proteome</keyword>
<dbReference type="Pfam" id="PF01189">
    <property type="entry name" value="Methyltr_RsmB-F"/>
    <property type="match status" value="1"/>
</dbReference>
<keyword evidence="5 6" id="KW-0694">RNA-binding</keyword>
<keyword evidence="4 6" id="KW-0949">S-adenosyl-L-methionine</keyword>
<dbReference type="PANTHER" id="PTHR22807">
    <property type="entry name" value="NOP2 YEAST -RELATED NOL1/NOP2/FMU SUN DOMAIN-CONTAINING"/>
    <property type="match status" value="1"/>
</dbReference>
<dbReference type="GO" id="GO:0006355">
    <property type="term" value="P:regulation of DNA-templated transcription"/>
    <property type="evidence" value="ECO:0007669"/>
    <property type="project" value="InterPro"/>
</dbReference>
<dbReference type="Gene3D" id="1.10.940.10">
    <property type="entry name" value="NusB-like"/>
    <property type="match status" value="1"/>
</dbReference>
<dbReference type="PROSITE" id="PS51686">
    <property type="entry name" value="SAM_MT_RSMB_NOP"/>
    <property type="match status" value="1"/>
</dbReference>
<dbReference type="PRINTS" id="PR02008">
    <property type="entry name" value="RCMTFAMILY"/>
</dbReference>
<dbReference type="CDD" id="cd02440">
    <property type="entry name" value="AdoMet_MTases"/>
    <property type="match status" value="1"/>
</dbReference>
<dbReference type="FunFam" id="3.40.50.150:FF:000257">
    <property type="entry name" value="16S rRNA methyltransferase"/>
    <property type="match status" value="1"/>
</dbReference>
<dbReference type="EMBL" id="VWPL01000002">
    <property type="protein sequence ID" value="KAA5603321.1"/>
    <property type="molecule type" value="Genomic_DNA"/>
</dbReference>
<dbReference type="SUPFAM" id="SSF53335">
    <property type="entry name" value="S-adenosyl-L-methionine-dependent methyltransferases"/>
    <property type="match status" value="1"/>
</dbReference>
<feature type="binding site" evidence="6">
    <location>
        <position position="279"/>
    </location>
    <ligand>
        <name>S-adenosyl-L-methionine</name>
        <dbReference type="ChEBI" id="CHEBI:59789"/>
    </ligand>
</feature>
<dbReference type="PROSITE" id="PS01153">
    <property type="entry name" value="NOL1_NOP2_SUN"/>
    <property type="match status" value="1"/>
</dbReference>
<protein>
    <submittedName>
        <fullName evidence="9">RsmB/NOP family class I SAM-dependent RNA methyltransferase</fullName>
    </submittedName>
</protein>
<dbReference type="InterPro" id="IPR001678">
    <property type="entry name" value="MeTrfase_RsmB-F_NOP2_dom"/>
</dbReference>
<feature type="binding site" evidence="6">
    <location>
        <begin position="258"/>
        <end position="264"/>
    </location>
    <ligand>
        <name>S-adenosyl-L-methionine</name>
        <dbReference type="ChEBI" id="CHEBI:59789"/>
    </ligand>
</feature>
<sequence length="445" mass="46435">MRKPNRSAGRARPPEPPAGLASRRVAAELIEGVLHHGRPLDEALEAALAGVAERDRALVRMLVGTVLRRHGTLRAVVGTFLTRAPKGGPRLDAALLLGAAQILFLDVPDHAAVDLSVRLATSDHAARHYAGLVNAVLRKVAAEGQAVLAGLADPGIDAPDWLMARWRAAYGAEVAAAIAEAHRHEAALDLTVKADAAGWAERLGGQVLPTGSVRLLAKGPVPQLEGFAQGAWWVQDAAAALPARLLGDVRGLRVADLCAAPGGKTLQLATAGASVTAVDRADSRLDRLRQNLERTGLTAEIVCADVLAFAGGTFDAVLLDAPCSATGTIRRHPDVAWTKGPQDIASLAELQAALLDRAVQLVKPGGRLVYCTCSLEPEEGPDQIEALLARRPGVTRLPIEAAAIGADPAWITAAGDLRTLPCHLPDADPRLAGLDGFFAARLAIG</sequence>
<dbReference type="GO" id="GO:0008173">
    <property type="term" value="F:RNA methyltransferase activity"/>
    <property type="evidence" value="ECO:0007669"/>
    <property type="project" value="InterPro"/>
</dbReference>
<feature type="domain" description="SAM-dependent MTase RsmB/NOP-type" evidence="8">
    <location>
        <begin position="162"/>
        <end position="445"/>
    </location>
</feature>
<evidence type="ECO:0000256" key="3">
    <source>
        <dbReference type="ARBA" id="ARBA00022679"/>
    </source>
</evidence>
<dbReference type="GO" id="GO:0001510">
    <property type="term" value="P:RNA methylation"/>
    <property type="evidence" value="ECO:0007669"/>
    <property type="project" value="InterPro"/>
</dbReference>
<evidence type="ECO:0000256" key="4">
    <source>
        <dbReference type="ARBA" id="ARBA00022691"/>
    </source>
</evidence>
<dbReference type="Proteomes" id="UP000323886">
    <property type="component" value="Unassembled WGS sequence"/>
</dbReference>
<evidence type="ECO:0000313" key="9">
    <source>
        <dbReference type="EMBL" id="KAA5603321.1"/>
    </source>
</evidence>
<dbReference type="GO" id="GO:0003723">
    <property type="term" value="F:RNA binding"/>
    <property type="evidence" value="ECO:0007669"/>
    <property type="project" value="UniProtKB-UniRule"/>
</dbReference>
<organism evidence="9 10">
    <name type="scientific">Blastochloris sulfoviridis</name>
    <dbReference type="NCBI Taxonomy" id="50712"/>
    <lineage>
        <taxon>Bacteria</taxon>
        <taxon>Pseudomonadati</taxon>
        <taxon>Pseudomonadota</taxon>
        <taxon>Alphaproteobacteria</taxon>
        <taxon>Hyphomicrobiales</taxon>
        <taxon>Blastochloridaceae</taxon>
        <taxon>Blastochloris</taxon>
    </lineage>
</organism>
<reference evidence="9 10" key="1">
    <citation type="submission" date="2019-09" db="EMBL/GenBank/DDBJ databases">
        <title>Draft Whole-Genome sequence of Blastochloris sulfoviridis DSM 729.</title>
        <authorList>
            <person name="Meyer T.E."/>
            <person name="Kyndt J.A."/>
        </authorList>
    </citation>
    <scope>NUCLEOTIDE SEQUENCE [LARGE SCALE GENOMIC DNA]</scope>
    <source>
        <strain evidence="9 10">DSM 729</strain>
    </source>
</reference>
<keyword evidence="3 6" id="KW-0808">Transferase</keyword>
<evidence type="ECO:0000256" key="5">
    <source>
        <dbReference type="ARBA" id="ARBA00022884"/>
    </source>
</evidence>
<feature type="binding site" evidence="6">
    <location>
        <position position="320"/>
    </location>
    <ligand>
        <name>S-adenosyl-L-methionine</name>
        <dbReference type="ChEBI" id="CHEBI:59789"/>
    </ligand>
</feature>
<accession>A0A5M6I513</accession>
<dbReference type="InterPro" id="IPR029063">
    <property type="entry name" value="SAM-dependent_MTases_sf"/>
</dbReference>
<comment type="caution">
    <text evidence="9">The sequence shown here is derived from an EMBL/GenBank/DDBJ whole genome shotgun (WGS) entry which is preliminary data.</text>
</comment>
<evidence type="ECO:0000259" key="8">
    <source>
        <dbReference type="PROSITE" id="PS51686"/>
    </source>
</evidence>
<dbReference type="InterPro" id="IPR049560">
    <property type="entry name" value="MeTrfase_RsmB-F_NOP2_cat"/>
</dbReference>
<dbReference type="InterPro" id="IPR035926">
    <property type="entry name" value="NusB-like_sf"/>
</dbReference>
<feature type="region of interest" description="Disordered" evidence="7">
    <location>
        <begin position="1"/>
        <end position="21"/>
    </location>
</feature>
<dbReference type="Gene3D" id="3.40.50.150">
    <property type="entry name" value="Vaccinia Virus protein VP39"/>
    <property type="match status" value="1"/>
</dbReference>
<evidence type="ECO:0000313" key="10">
    <source>
        <dbReference type="Proteomes" id="UP000323886"/>
    </source>
</evidence>
<dbReference type="InterPro" id="IPR023267">
    <property type="entry name" value="RCMT"/>
</dbReference>
<dbReference type="PANTHER" id="PTHR22807:SF61">
    <property type="entry name" value="NOL1_NOP2_SUN FAMILY PROTEIN _ ANTITERMINATION NUSB DOMAIN-CONTAINING PROTEIN"/>
    <property type="match status" value="1"/>
</dbReference>
<evidence type="ECO:0000256" key="6">
    <source>
        <dbReference type="PROSITE-ProRule" id="PRU01023"/>
    </source>
</evidence>
<dbReference type="SUPFAM" id="SSF48013">
    <property type="entry name" value="NusB-like"/>
    <property type="match status" value="1"/>
</dbReference>
<dbReference type="RefSeq" id="WP_150095870.1">
    <property type="nucleotide sequence ID" value="NZ_VWPL01000002.1"/>
</dbReference>
<evidence type="ECO:0000256" key="2">
    <source>
        <dbReference type="ARBA" id="ARBA00022603"/>
    </source>
</evidence>
<gene>
    <name evidence="9" type="ORF">F1193_01335</name>
</gene>
<comment type="caution">
    <text evidence="6">Lacks conserved residue(s) required for the propagation of feature annotation.</text>
</comment>
<comment type="similarity">
    <text evidence="1 6">Belongs to the class I-like SAM-binding methyltransferase superfamily. RsmB/NOP family.</text>
</comment>